<accession>A0A1G6TU93</accession>
<dbReference type="STRING" id="1391627.SAMN05216464_101421"/>
<dbReference type="Proteomes" id="UP000199072">
    <property type="component" value="Unassembled WGS sequence"/>
</dbReference>
<name>A0A1G6TU93_9SPHI</name>
<evidence type="ECO:0000313" key="2">
    <source>
        <dbReference type="Proteomes" id="UP000199072"/>
    </source>
</evidence>
<evidence type="ECO:0000313" key="1">
    <source>
        <dbReference type="EMBL" id="SDD32732.1"/>
    </source>
</evidence>
<gene>
    <name evidence="1" type="ORF">SAMN05216464_101421</name>
</gene>
<dbReference type="OrthoDB" id="978748at2"/>
<proteinExistence type="predicted"/>
<keyword evidence="2" id="KW-1185">Reference proteome</keyword>
<dbReference type="EMBL" id="FNAI01000001">
    <property type="protein sequence ID" value="SDD32732.1"/>
    <property type="molecule type" value="Genomic_DNA"/>
</dbReference>
<dbReference type="RefSeq" id="WP_091143448.1">
    <property type="nucleotide sequence ID" value="NZ_FNAI01000001.1"/>
</dbReference>
<dbReference type="AlphaFoldDB" id="A0A1G6TU93"/>
<reference evidence="1 2" key="1">
    <citation type="submission" date="2016-10" db="EMBL/GenBank/DDBJ databases">
        <authorList>
            <person name="de Groot N.N."/>
        </authorList>
    </citation>
    <scope>NUCLEOTIDE SEQUENCE [LARGE SCALE GENOMIC DNA]</scope>
    <source>
        <strain evidence="1 2">47C3B</strain>
    </source>
</reference>
<protein>
    <submittedName>
        <fullName evidence="1">Uncharacterized protein</fullName>
    </submittedName>
</protein>
<organism evidence="1 2">
    <name type="scientific">Mucilaginibacter pineti</name>
    <dbReference type="NCBI Taxonomy" id="1391627"/>
    <lineage>
        <taxon>Bacteria</taxon>
        <taxon>Pseudomonadati</taxon>
        <taxon>Bacteroidota</taxon>
        <taxon>Sphingobacteriia</taxon>
        <taxon>Sphingobacteriales</taxon>
        <taxon>Sphingobacteriaceae</taxon>
        <taxon>Mucilaginibacter</taxon>
    </lineage>
</organism>
<sequence length="175" mass="20579">MSTTTYGLQHIKKEIQHLPHEQLAELLLRLARYKKENKELLAYLLFEAYDEAAFIEKVKAEAGFMFSQLPALSYHAAKGMRKILRLITKYTKFMGSKAAEIELLLNFCDNYLEYADRRTSYKPIRLILIRQVEKIRTLISKLHEDLQFDHAESYNTLLANAESKLAWFKKNDYLL</sequence>